<gene>
    <name evidence="2" type="ORF">J1TS3_34210</name>
</gene>
<feature type="transmembrane region" description="Helical" evidence="1">
    <location>
        <begin position="7"/>
        <end position="28"/>
    </location>
</feature>
<evidence type="ECO:0000313" key="3">
    <source>
        <dbReference type="Proteomes" id="UP000680279"/>
    </source>
</evidence>
<dbReference type="Proteomes" id="UP000680279">
    <property type="component" value="Unassembled WGS sequence"/>
</dbReference>
<comment type="caution">
    <text evidence="2">The sequence shown here is derived from an EMBL/GenBank/DDBJ whole genome shotgun (WGS) entry which is preliminary data.</text>
</comment>
<feature type="transmembrane region" description="Helical" evidence="1">
    <location>
        <begin position="40"/>
        <end position="61"/>
    </location>
</feature>
<keyword evidence="1" id="KW-1133">Transmembrane helix</keyword>
<keyword evidence="1" id="KW-0812">Transmembrane</keyword>
<reference evidence="2 3" key="1">
    <citation type="submission" date="2021-03" db="EMBL/GenBank/DDBJ databases">
        <title>Antimicrobial resistance genes in bacteria isolated from Japanese honey, and their potential for conferring macrolide and lincosamide resistance in the American foulbrood pathogen Paenibacillus larvae.</title>
        <authorList>
            <person name="Okamoto M."/>
            <person name="Kumagai M."/>
            <person name="Kanamori H."/>
            <person name="Takamatsu D."/>
        </authorList>
    </citation>
    <scope>NUCLEOTIDE SEQUENCE [LARGE SCALE GENOMIC DNA]</scope>
    <source>
        <strain evidence="2 3">J1TS3</strain>
    </source>
</reference>
<evidence type="ECO:0008006" key="4">
    <source>
        <dbReference type="Google" id="ProtNLM"/>
    </source>
</evidence>
<keyword evidence="1" id="KW-0472">Membrane</keyword>
<evidence type="ECO:0000256" key="1">
    <source>
        <dbReference type="SAM" id="Phobius"/>
    </source>
</evidence>
<name>A0ABQ4K991_9BACI</name>
<protein>
    <recommendedName>
        <fullName evidence="4">DUF3311 domain-containing protein</fullName>
    </recommendedName>
</protein>
<accession>A0ABQ4K991</accession>
<organism evidence="2 3">
    <name type="scientific">Siminovitchia fordii</name>
    <dbReference type="NCBI Taxonomy" id="254759"/>
    <lineage>
        <taxon>Bacteria</taxon>
        <taxon>Bacillati</taxon>
        <taxon>Bacillota</taxon>
        <taxon>Bacilli</taxon>
        <taxon>Bacillales</taxon>
        <taxon>Bacillaceae</taxon>
        <taxon>Siminovitchia</taxon>
    </lineage>
</organism>
<keyword evidence="3" id="KW-1185">Reference proteome</keyword>
<sequence length="71" mass="8450">MSKKAKVLFILFNVAYFTFDWMLIPYMPNPLLFGWMPLQMFLLFGLPLVAATVWAIYYNAFFKTQSHVDYK</sequence>
<dbReference type="RefSeq" id="WP_018708241.1">
    <property type="nucleotide sequence ID" value="NZ_BOQT01000015.1"/>
</dbReference>
<proteinExistence type="predicted"/>
<evidence type="ECO:0000313" key="2">
    <source>
        <dbReference type="EMBL" id="GIN22287.1"/>
    </source>
</evidence>
<dbReference type="EMBL" id="BOQT01000015">
    <property type="protein sequence ID" value="GIN22287.1"/>
    <property type="molecule type" value="Genomic_DNA"/>
</dbReference>